<gene>
    <name evidence="2" type="ORF">FK178_08045</name>
</gene>
<keyword evidence="1" id="KW-0812">Transmembrane</keyword>
<evidence type="ECO:0008006" key="4">
    <source>
        <dbReference type="Google" id="ProtNLM"/>
    </source>
</evidence>
<keyword evidence="3" id="KW-1185">Reference proteome</keyword>
<dbReference type="EMBL" id="CP042476">
    <property type="protein sequence ID" value="QED37677.1"/>
    <property type="molecule type" value="Genomic_DNA"/>
</dbReference>
<evidence type="ECO:0000313" key="3">
    <source>
        <dbReference type="Proteomes" id="UP000321954"/>
    </source>
</evidence>
<sequence>MPIVFWICLKAVHIIQGDNEIHLDLFTIFSLTTFYAVYFEWYLPRVEPRYTADWLDVVMYFTGAFLFYYLQFQEKIITKKAPRTDASI</sequence>
<keyword evidence="1" id="KW-0472">Membrane</keyword>
<reference evidence="2 3" key="1">
    <citation type="submission" date="2019-08" db="EMBL/GenBank/DDBJ databases">
        <title>Antarcticibacterium arcticum sp. nov., a bacterium isolated from marine sediment of the Canadian Beaufort Sea.</title>
        <authorList>
            <person name="Lee Y.M."/>
            <person name="Baek K."/>
            <person name="Lee D.-H."/>
            <person name="Shin S.C."/>
            <person name="Jin Y.K."/>
            <person name="Park Y."/>
        </authorList>
    </citation>
    <scope>NUCLEOTIDE SEQUENCE [LARGE SCALE GENOMIC DNA]</scope>
    <source>
        <strain evidence="2 3">PAMC 28998</strain>
    </source>
</reference>
<keyword evidence="1" id="KW-1133">Transmembrane helix</keyword>
<dbReference type="RefSeq" id="WP_146833278.1">
    <property type="nucleotide sequence ID" value="NZ_CP042476.1"/>
</dbReference>
<evidence type="ECO:0000313" key="2">
    <source>
        <dbReference type="EMBL" id="QED37677.1"/>
    </source>
</evidence>
<dbReference type="KEGG" id="anp:FK178_08045"/>
<accession>A0A5B8YLI5</accession>
<organism evidence="2 3">
    <name type="scientific">Antarcticibacterium arcticum</name>
    <dbReference type="NCBI Taxonomy" id="2585771"/>
    <lineage>
        <taxon>Bacteria</taxon>
        <taxon>Pseudomonadati</taxon>
        <taxon>Bacteroidota</taxon>
        <taxon>Flavobacteriia</taxon>
        <taxon>Flavobacteriales</taxon>
        <taxon>Flavobacteriaceae</taxon>
        <taxon>Antarcticibacterium</taxon>
    </lineage>
</organism>
<feature type="transmembrane region" description="Helical" evidence="1">
    <location>
        <begin position="21"/>
        <end position="39"/>
    </location>
</feature>
<feature type="transmembrane region" description="Helical" evidence="1">
    <location>
        <begin position="51"/>
        <end position="70"/>
    </location>
</feature>
<dbReference type="Proteomes" id="UP000321954">
    <property type="component" value="Chromosome"/>
</dbReference>
<protein>
    <recommendedName>
        <fullName evidence="4">Magnesium citrate secondary transporter</fullName>
    </recommendedName>
</protein>
<dbReference type="AlphaFoldDB" id="A0A5B8YLI5"/>
<proteinExistence type="predicted"/>
<evidence type="ECO:0000256" key="1">
    <source>
        <dbReference type="SAM" id="Phobius"/>
    </source>
</evidence>
<name>A0A5B8YLI5_9FLAO</name>
<dbReference type="OrthoDB" id="1447802at2"/>